<dbReference type="AlphaFoldDB" id="A0A4Q7YMZ9"/>
<keyword evidence="2" id="KW-1185">Reference proteome</keyword>
<accession>A0A4Q7YMZ9</accession>
<sequence length="62" mass="7280">MQSFAFPPGVADGDFFLAVAIEIDTYLRLGNHPAIDYLWVIFSEHVVEAREMYELRYQNRTR</sequence>
<dbReference type="EMBL" id="SHKW01000001">
    <property type="protein sequence ID" value="RZU39112.1"/>
    <property type="molecule type" value="Genomic_DNA"/>
</dbReference>
<dbReference type="Proteomes" id="UP000292958">
    <property type="component" value="Unassembled WGS sequence"/>
</dbReference>
<evidence type="ECO:0000313" key="2">
    <source>
        <dbReference type="Proteomes" id="UP000292958"/>
    </source>
</evidence>
<name>A0A4Q7YMZ9_9BACT</name>
<evidence type="ECO:0000313" key="1">
    <source>
        <dbReference type="EMBL" id="RZU39112.1"/>
    </source>
</evidence>
<organism evidence="1 2">
    <name type="scientific">Edaphobacter modestus</name>
    <dbReference type="NCBI Taxonomy" id="388466"/>
    <lineage>
        <taxon>Bacteria</taxon>
        <taxon>Pseudomonadati</taxon>
        <taxon>Acidobacteriota</taxon>
        <taxon>Terriglobia</taxon>
        <taxon>Terriglobales</taxon>
        <taxon>Acidobacteriaceae</taxon>
        <taxon>Edaphobacter</taxon>
    </lineage>
</organism>
<reference evidence="1 2" key="1">
    <citation type="submission" date="2019-02" db="EMBL/GenBank/DDBJ databases">
        <title>Genomic Encyclopedia of Archaeal and Bacterial Type Strains, Phase II (KMG-II): from individual species to whole genera.</title>
        <authorList>
            <person name="Goeker M."/>
        </authorList>
    </citation>
    <scope>NUCLEOTIDE SEQUENCE [LARGE SCALE GENOMIC DNA]</scope>
    <source>
        <strain evidence="1 2">DSM 18101</strain>
    </source>
</reference>
<protein>
    <submittedName>
        <fullName evidence="1">Uncharacterized protein</fullName>
    </submittedName>
</protein>
<gene>
    <name evidence="1" type="ORF">BDD14_0444</name>
</gene>
<proteinExistence type="predicted"/>
<comment type="caution">
    <text evidence="1">The sequence shown here is derived from an EMBL/GenBank/DDBJ whole genome shotgun (WGS) entry which is preliminary data.</text>
</comment>